<protein>
    <submittedName>
        <fullName evidence="1">Uncharacterized protein</fullName>
    </submittedName>
</protein>
<keyword evidence="2" id="KW-1185">Reference proteome</keyword>
<gene>
    <name evidence="1" type="ORF">MEDL_56689</name>
</gene>
<organism evidence="1 2">
    <name type="scientific">Mytilus edulis</name>
    <name type="common">Blue mussel</name>
    <dbReference type="NCBI Taxonomy" id="6550"/>
    <lineage>
        <taxon>Eukaryota</taxon>
        <taxon>Metazoa</taxon>
        <taxon>Spiralia</taxon>
        <taxon>Lophotrochozoa</taxon>
        <taxon>Mollusca</taxon>
        <taxon>Bivalvia</taxon>
        <taxon>Autobranchia</taxon>
        <taxon>Pteriomorphia</taxon>
        <taxon>Mytilida</taxon>
        <taxon>Mytiloidea</taxon>
        <taxon>Mytilidae</taxon>
        <taxon>Mytilinae</taxon>
        <taxon>Mytilus</taxon>
    </lineage>
</organism>
<reference evidence="1" key="1">
    <citation type="submission" date="2021-03" db="EMBL/GenBank/DDBJ databases">
        <authorList>
            <person name="Bekaert M."/>
        </authorList>
    </citation>
    <scope>NUCLEOTIDE SEQUENCE</scope>
</reference>
<proteinExistence type="predicted"/>
<dbReference type="EMBL" id="CAJPWZ010002744">
    <property type="protein sequence ID" value="CAG2244639.1"/>
    <property type="molecule type" value="Genomic_DNA"/>
</dbReference>
<dbReference type="OrthoDB" id="6109072at2759"/>
<dbReference type="Proteomes" id="UP000683360">
    <property type="component" value="Unassembled WGS sequence"/>
</dbReference>
<comment type="caution">
    <text evidence="1">The sequence shown here is derived from an EMBL/GenBank/DDBJ whole genome shotgun (WGS) entry which is preliminary data.</text>
</comment>
<evidence type="ECO:0000313" key="2">
    <source>
        <dbReference type="Proteomes" id="UP000683360"/>
    </source>
</evidence>
<accession>A0A8S3UFR5</accession>
<sequence length="402" mass="46149">MQKFLRRKDCPEFVQQLPDTFVLQILEKRRITEYLQSPQCKTNDPIYQPSRNGWKNGCSSATRSLSFIYGPATCSISADCGLLDCCLSIPLMKRSFHVMMDIDLCARTISLQIEKLKMELSMTDGKLEFSLKNWLQNYNVSSEEVLTKAMTSSLIETLGIGNIIHSLSCERSLNKYSPSIHGWKSGKIHHFNMKGVIRIGYSIDDLPEQRKFLVNMNISVCFESDDPCLYDFVLFKDSLIPKILCDWESGFSIPGFSLNNFIQYYGYNTSDLLPQFLVNKLFQKLGISSYLMDNPCSLNDGIYFPSKNGWKNDCQYDLKLLKLPESAVCNLGQSCTSVNCCVKDNLLRKTFNVWVDLDPCTYKLKFGIEKLSHEIDLFGYKWGDEILIFKYSSGWKETLEFL</sequence>
<evidence type="ECO:0000313" key="1">
    <source>
        <dbReference type="EMBL" id="CAG2244639.1"/>
    </source>
</evidence>
<name>A0A8S3UFR5_MYTED</name>
<dbReference type="AlphaFoldDB" id="A0A8S3UFR5"/>